<feature type="domain" description="C-type lectin" evidence="15">
    <location>
        <begin position="841"/>
        <end position="960"/>
    </location>
</feature>
<evidence type="ECO:0000256" key="8">
    <source>
        <dbReference type="ARBA" id="ARBA00023157"/>
    </source>
</evidence>
<dbReference type="PROSITE" id="PS00023">
    <property type="entry name" value="FN2_1"/>
    <property type="match status" value="1"/>
</dbReference>
<feature type="domain" description="C-type lectin" evidence="15">
    <location>
        <begin position="246"/>
        <end position="358"/>
    </location>
</feature>
<dbReference type="PANTHER" id="PTHR22803">
    <property type="entry name" value="MANNOSE, PHOSPHOLIPASE, LECTIN RECEPTOR RELATED"/>
    <property type="match status" value="1"/>
</dbReference>
<dbReference type="Pfam" id="PF00059">
    <property type="entry name" value="Lectin_C"/>
    <property type="match status" value="8"/>
</dbReference>
<keyword evidence="6 13" id="KW-1133">Transmembrane helix</keyword>
<proteinExistence type="predicted"/>
<dbReference type="SUPFAM" id="SSF56436">
    <property type="entry name" value="C-type lectin-like"/>
    <property type="match status" value="8"/>
</dbReference>
<dbReference type="PROSITE" id="PS51092">
    <property type="entry name" value="FN2_2"/>
    <property type="match status" value="1"/>
</dbReference>
<gene>
    <name evidence="17" type="primary">PLA2R1</name>
    <name evidence="17" type="synonym">pla2r1</name>
</gene>
<reference evidence="17" key="1">
    <citation type="submission" date="2025-08" db="UniProtKB">
        <authorList>
            <consortium name="Ensembl"/>
        </authorList>
    </citation>
    <scope>IDENTIFICATION</scope>
</reference>
<evidence type="ECO:0000256" key="12">
    <source>
        <dbReference type="SAM" id="MobiDB-lite"/>
    </source>
</evidence>
<keyword evidence="9" id="KW-0675">Receptor</keyword>
<feature type="chain" id="PRO_5034246152" evidence="14">
    <location>
        <begin position="30"/>
        <end position="1490"/>
    </location>
</feature>
<dbReference type="SMART" id="SM00034">
    <property type="entry name" value="CLECT"/>
    <property type="match status" value="8"/>
</dbReference>
<dbReference type="Ensembl" id="ENSGMOT00000055794.1">
    <property type="protein sequence ID" value="ENSGMOP00000044001.1"/>
    <property type="gene ID" value="ENSGMOG00000000566.2"/>
</dbReference>
<feature type="domain" description="C-type lectin" evidence="15">
    <location>
        <begin position="533"/>
        <end position="646"/>
    </location>
</feature>
<comment type="subcellular location">
    <subcellularLocation>
        <location evidence="1">Membrane</location>
        <topology evidence="1">Single-pass membrane protein</topology>
    </subcellularLocation>
</comment>
<evidence type="ECO:0000259" key="16">
    <source>
        <dbReference type="PROSITE" id="PS51092"/>
    </source>
</evidence>
<keyword evidence="2" id="KW-0254">Endocytosis</keyword>
<name>A0A8C5FKR0_GADMO</name>
<dbReference type="Gene3D" id="3.10.100.10">
    <property type="entry name" value="Mannose-Binding Protein A, subunit A"/>
    <property type="match status" value="8"/>
</dbReference>
<dbReference type="InterPro" id="IPR036943">
    <property type="entry name" value="FN_type2_sf"/>
</dbReference>
<dbReference type="PROSITE" id="PS00615">
    <property type="entry name" value="C_TYPE_LECTIN_1"/>
    <property type="match status" value="2"/>
</dbReference>
<keyword evidence="3 13" id="KW-0812">Transmembrane</keyword>
<dbReference type="Proteomes" id="UP000694546">
    <property type="component" value="Chromosome 14"/>
</dbReference>
<feature type="disulfide bond" evidence="11">
    <location>
        <begin position="185"/>
        <end position="211"/>
    </location>
</feature>
<feature type="domain" description="C-type lectin" evidence="15">
    <location>
        <begin position="986"/>
        <end position="1110"/>
    </location>
</feature>
<evidence type="ECO:0000256" key="10">
    <source>
        <dbReference type="ARBA" id="ARBA00023180"/>
    </source>
</evidence>
<evidence type="ECO:0000256" key="6">
    <source>
        <dbReference type="ARBA" id="ARBA00022989"/>
    </source>
</evidence>
<organism evidence="17 18">
    <name type="scientific">Gadus morhua</name>
    <name type="common">Atlantic cod</name>
    <dbReference type="NCBI Taxonomy" id="8049"/>
    <lineage>
        <taxon>Eukaryota</taxon>
        <taxon>Metazoa</taxon>
        <taxon>Chordata</taxon>
        <taxon>Craniata</taxon>
        <taxon>Vertebrata</taxon>
        <taxon>Euteleostomi</taxon>
        <taxon>Actinopterygii</taxon>
        <taxon>Neopterygii</taxon>
        <taxon>Teleostei</taxon>
        <taxon>Neoteleostei</taxon>
        <taxon>Acanthomorphata</taxon>
        <taxon>Zeiogadaria</taxon>
        <taxon>Gadariae</taxon>
        <taxon>Gadiformes</taxon>
        <taxon>Gadoidei</taxon>
        <taxon>Gadidae</taxon>
        <taxon>Gadus</taxon>
    </lineage>
</organism>
<feature type="transmembrane region" description="Helical" evidence="13">
    <location>
        <begin position="1423"/>
        <end position="1446"/>
    </location>
</feature>
<dbReference type="SMART" id="SM00059">
    <property type="entry name" value="FN2"/>
    <property type="match status" value="1"/>
</dbReference>
<dbReference type="GeneID" id="115558478"/>
<dbReference type="CDD" id="cd00037">
    <property type="entry name" value="CLECT"/>
    <property type="match status" value="7"/>
</dbReference>
<feature type="domain" description="C-type lectin" evidence="15">
    <location>
        <begin position="387"/>
        <end position="508"/>
    </location>
</feature>
<evidence type="ECO:0000259" key="15">
    <source>
        <dbReference type="PROSITE" id="PS50041"/>
    </source>
</evidence>
<dbReference type="InterPro" id="IPR050111">
    <property type="entry name" value="C-type_lectin/snaclec_domain"/>
</dbReference>
<evidence type="ECO:0000256" key="5">
    <source>
        <dbReference type="ARBA" id="ARBA00022737"/>
    </source>
</evidence>
<dbReference type="OrthoDB" id="5858677at2759"/>
<sequence length="1490" mass="167539">MPIAGRGELLAVVAVAVASLCCCVSSVNSDEDEVLDKASLVEFYKRGVFVLESGPLKRCVAADRSNLVLEDCGRLTRRSLWAWMSRHRLYNLGTSACLGLNLTDATQPLGLFECDTPLRTVFWRCNGASLYGASQMKLVVMGRLVVASRKSYHAWRRLGTEAEGPCSVPYEDVHTLLGNGQGMPCAFPFKYNNRWYSECTSEGREDNHPWCATTPRYDQDERWGFCPILDSSCETFWESNQELQACYQFNLYTIVTWSQARASCRAQRGDLLSITSLAEHQYIRERLADVGVMVWIGLNHLTEGRGWQWSDGAPLALVNFTTGVSASPLQDNRPCGVYNSAGAWQSLTCESALPYICKKTPNISRRAEPLENWQYHHTVCPDGWTPHNGFCHLVLPVEKAGSWEESSWACLSLGAQLSSLHSLSHVEQLISLLDDFSGPSPKVWIGLKTETSHAVFWSDGSPVTLTQWAQYQPPQNLSRHGPLCGRADRKDANWELAPCEERLPAVCQKKGQTDPDDLSSPGPKDCPEGWSRHGNACYLVVTEHLQNFHHASNGYYCMEDLLTIENRFEQAFVNSLLSEMGANSSRDYWVALTDSDKSGEFRWTLNNETKWPLTYSNWNKHQPVSVGGCVVMSGGAALGQWEVKDCVTHKALSVCKHSIPGGHAVALPSVRNYYHYHVNSTAPCPPGWESQLGFWHCFKVFHDEKVLMKRSWVEADFFCQALGAKLAAFHHHEEQVFVKRLLSTMFEGTEGRWFWVGLNKRDPYSDGSWAWSDNSPIVTQFFEDKNEEDEQRSCAVYSHLTNAMLPQPCDAQHEWICELPRGQELKRPYWYTEQSEPWVFYHGAEYLLARQLFDWEAVSLACQMMGAQLLSIHSKEELRFIRQRMAKLSVGATDWWIGLSINRPTEEVSWSDKTDLDLHNWAEGGSYGGPDNHKLCVSMSSATGKWSVGECSGLHGYVCKRRTVSVLETHREPHYIGSCPENWVYFGHKCFLLHLPDGPEEGKSWTDANSICSSFQGSLVAIEDPIQQAFITMLLQGSAVGVWIGQRIDDTDCWTNGRPVGYTNWSPRNSPAADDWLSTAMAAGEPLCTVLSNHHNLHLAGKWYDDKCSETGYGYICQKPQDPSKPPTHTYHHPAPDNVDYKSRNYKVLPGNMSWYQAQQACMDVGSELASITDAYHQAFLTVLVNRLAAPHWIGLYSQDDGQNYHWSDGSDEVYAHWDVSEDEEDFVTGECVYLDVSGGWRRADCERPLPGALCHVPPPRSNAFTIYEVVCPPTWVKFGNGCYNFEPAVERLTLEKARDHCRQKVNTSDVLSIQSEAENRFVLEQLWSSGFPHQTLWLSMFFNPDTKALAWLDGSPLNFTNWHFHAPERSSLSADSCLSVRVQDGTWHLSACTQRLGFVCKTRPETITEVEVEPLNGLHRGVIPAAVLVAVLIFCLAAGILWLLYRRSNSRFGRLPPLVGGAYYRQTDSQGTESDGNVLITDLEGPGGD</sequence>
<dbReference type="InterPro" id="IPR018378">
    <property type="entry name" value="C-type_lectin_CS"/>
</dbReference>
<dbReference type="PRINTS" id="PR00013">
    <property type="entry name" value="FNTYPEII"/>
</dbReference>
<dbReference type="OMA" id="GGDICEH"/>
<dbReference type="InterPro" id="IPR001304">
    <property type="entry name" value="C-type_lectin-like"/>
</dbReference>
<dbReference type="GO" id="GO:0016020">
    <property type="term" value="C:membrane"/>
    <property type="evidence" value="ECO:0007669"/>
    <property type="project" value="UniProtKB-SubCell"/>
</dbReference>
<reference evidence="17" key="2">
    <citation type="submission" date="2025-09" db="UniProtKB">
        <authorList>
            <consortium name="Ensembl"/>
        </authorList>
    </citation>
    <scope>IDENTIFICATION</scope>
</reference>
<evidence type="ECO:0000256" key="1">
    <source>
        <dbReference type="ARBA" id="ARBA00004167"/>
    </source>
</evidence>
<evidence type="ECO:0000256" key="14">
    <source>
        <dbReference type="SAM" id="SignalP"/>
    </source>
</evidence>
<evidence type="ECO:0000256" key="2">
    <source>
        <dbReference type="ARBA" id="ARBA00022583"/>
    </source>
</evidence>
<evidence type="ECO:0000313" key="17">
    <source>
        <dbReference type="Ensembl" id="ENSGMOP00000044001.1"/>
    </source>
</evidence>
<evidence type="ECO:0000256" key="7">
    <source>
        <dbReference type="ARBA" id="ARBA00023136"/>
    </source>
</evidence>
<evidence type="ECO:0000256" key="11">
    <source>
        <dbReference type="PROSITE-ProRule" id="PRU00479"/>
    </source>
</evidence>
<dbReference type="GO" id="GO:0006897">
    <property type="term" value="P:endocytosis"/>
    <property type="evidence" value="ECO:0007669"/>
    <property type="project" value="UniProtKB-KW"/>
</dbReference>
<feature type="domain" description="C-type lectin" evidence="15">
    <location>
        <begin position="696"/>
        <end position="818"/>
    </location>
</feature>
<keyword evidence="18" id="KW-1185">Reference proteome</keyword>
<dbReference type="InterPro" id="IPR016186">
    <property type="entry name" value="C-type_lectin-like/link_sf"/>
</dbReference>
<dbReference type="CDD" id="cd00062">
    <property type="entry name" value="FN2"/>
    <property type="match status" value="1"/>
</dbReference>
<evidence type="ECO:0000313" key="18">
    <source>
        <dbReference type="Proteomes" id="UP000694546"/>
    </source>
</evidence>
<keyword evidence="7 13" id="KW-0472">Membrane</keyword>
<dbReference type="SUPFAM" id="SSF50370">
    <property type="entry name" value="Ricin B-like lectins"/>
    <property type="match status" value="1"/>
</dbReference>
<keyword evidence="5" id="KW-0677">Repeat</keyword>
<dbReference type="InterPro" id="IPR000772">
    <property type="entry name" value="Ricin_B_lectin"/>
</dbReference>
<feature type="domain" description="Fibronectin type-II" evidence="16">
    <location>
        <begin position="180"/>
        <end position="228"/>
    </location>
</feature>
<dbReference type="RefSeq" id="XP_030232499.1">
    <property type="nucleotide sequence ID" value="XM_030376639.1"/>
</dbReference>
<evidence type="ECO:0000256" key="4">
    <source>
        <dbReference type="ARBA" id="ARBA00022729"/>
    </source>
</evidence>
<evidence type="ECO:0000256" key="13">
    <source>
        <dbReference type="SAM" id="Phobius"/>
    </source>
</evidence>
<dbReference type="InterPro" id="IPR000562">
    <property type="entry name" value="FN_type2_dom"/>
</dbReference>
<dbReference type="InterPro" id="IPR013806">
    <property type="entry name" value="Kringle-like"/>
</dbReference>
<feature type="domain" description="C-type lectin" evidence="15">
    <location>
        <begin position="1279"/>
        <end position="1402"/>
    </location>
</feature>
<keyword evidence="10" id="KW-0325">Glycoprotein</keyword>
<dbReference type="PROSITE" id="PS50041">
    <property type="entry name" value="C_TYPE_LECTIN_2"/>
    <property type="match status" value="8"/>
</dbReference>
<dbReference type="Gene3D" id="2.80.10.50">
    <property type="match status" value="1"/>
</dbReference>
<keyword evidence="4 14" id="KW-0732">Signal</keyword>
<dbReference type="Pfam" id="PF00040">
    <property type="entry name" value="fn2"/>
    <property type="match status" value="1"/>
</dbReference>
<dbReference type="Pfam" id="PF24562">
    <property type="entry name" value="CysR_MRC2_N"/>
    <property type="match status" value="1"/>
</dbReference>
<feature type="region of interest" description="Disordered" evidence="12">
    <location>
        <begin position="1468"/>
        <end position="1490"/>
    </location>
</feature>
<dbReference type="InterPro" id="IPR035992">
    <property type="entry name" value="Ricin_B-like_lectins"/>
</dbReference>
<feature type="disulfide bond" evidence="11">
    <location>
        <begin position="199"/>
        <end position="226"/>
    </location>
</feature>
<evidence type="ECO:0000256" key="3">
    <source>
        <dbReference type="ARBA" id="ARBA00022692"/>
    </source>
</evidence>
<dbReference type="InterPro" id="IPR016187">
    <property type="entry name" value="CTDL_fold"/>
</dbReference>
<feature type="signal peptide" evidence="14">
    <location>
        <begin position="1"/>
        <end position="29"/>
    </location>
</feature>
<dbReference type="Gene3D" id="2.10.10.10">
    <property type="entry name" value="Fibronectin, type II, collagen-binding"/>
    <property type="match status" value="1"/>
</dbReference>
<dbReference type="GeneTree" id="ENSGT01050000244842"/>
<dbReference type="PROSITE" id="PS50231">
    <property type="entry name" value="RICIN_B_LECTIN"/>
    <property type="match status" value="1"/>
</dbReference>
<accession>A0A8C5FKR0</accession>
<evidence type="ECO:0000256" key="9">
    <source>
        <dbReference type="ARBA" id="ARBA00023170"/>
    </source>
</evidence>
<feature type="domain" description="C-type lectin" evidence="15">
    <location>
        <begin position="1141"/>
        <end position="1251"/>
    </location>
</feature>
<protein>
    <submittedName>
        <fullName evidence="17">Phospholipase A2 receptor 1</fullName>
    </submittedName>
</protein>
<dbReference type="SUPFAM" id="SSF57440">
    <property type="entry name" value="Kringle-like"/>
    <property type="match status" value="1"/>
</dbReference>
<dbReference type="FunFam" id="2.10.10.10:FF:000001">
    <property type="entry name" value="Fibronectin 1a isoform 1"/>
    <property type="match status" value="1"/>
</dbReference>
<keyword evidence="8 11" id="KW-1015">Disulfide bond</keyword>